<accession>A0A518HQ00</accession>
<proteinExistence type="predicted"/>
<keyword evidence="4" id="KW-1185">Reference proteome</keyword>
<keyword evidence="1" id="KW-0129">CBS domain</keyword>
<dbReference type="Proteomes" id="UP000319004">
    <property type="component" value="Chromosome"/>
</dbReference>
<dbReference type="InterPro" id="IPR046342">
    <property type="entry name" value="CBS_dom_sf"/>
</dbReference>
<organism evidence="3 4">
    <name type="scientific">Stieleria neptunia</name>
    <dbReference type="NCBI Taxonomy" id="2527979"/>
    <lineage>
        <taxon>Bacteria</taxon>
        <taxon>Pseudomonadati</taxon>
        <taxon>Planctomycetota</taxon>
        <taxon>Planctomycetia</taxon>
        <taxon>Pirellulales</taxon>
        <taxon>Pirellulaceae</taxon>
        <taxon>Stieleria</taxon>
    </lineage>
</organism>
<evidence type="ECO:0000313" key="4">
    <source>
        <dbReference type="Proteomes" id="UP000319004"/>
    </source>
</evidence>
<dbReference type="SUPFAM" id="SSF54631">
    <property type="entry name" value="CBS-domain pair"/>
    <property type="match status" value="1"/>
</dbReference>
<feature type="domain" description="CBS" evidence="2">
    <location>
        <begin position="16"/>
        <end position="74"/>
    </location>
</feature>
<evidence type="ECO:0000256" key="1">
    <source>
        <dbReference type="PROSITE-ProRule" id="PRU00703"/>
    </source>
</evidence>
<gene>
    <name evidence="3" type="ORF">Enr13x_27180</name>
</gene>
<sequence>MSFKELLSREQIRTLPLRDAIAIDEHTVARAAIALMRTHSLGCAVIVDQGCRPQGIFNEQSIIRMLIAGVSLDTTPISAFAEPNVGIVRANDPILSAWRAVVDQGHRFLCVTDDEGYLVGLTGQRGLAEYVCDCYAKQIAVQRLGSAPWMLQREGA</sequence>
<dbReference type="RefSeq" id="WP_145386576.1">
    <property type="nucleotide sequence ID" value="NZ_CP037423.1"/>
</dbReference>
<protein>
    <submittedName>
        <fullName evidence="3">CBS domain protein</fullName>
    </submittedName>
</protein>
<dbReference type="AlphaFoldDB" id="A0A518HQ00"/>
<dbReference type="InterPro" id="IPR000644">
    <property type="entry name" value="CBS_dom"/>
</dbReference>
<dbReference type="Pfam" id="PF00571">
    <property type="entry name" value="CBS"/>
    <property type="match status" value="2"/>
</dbReference>
<dbReference type="KEGG" id="snep:Enr13x_27180"/>
<reference evidence="3 4" key="1">
    <citation type="submission" date="2019-03" db="EMBL/GenBank/DDBJ databases">
        <title>Deep-cultivation of Planctomycetes and their phenomic and genomic characterization uncovers novel biology.</title>
        <authorList>
            <person name="Wiegand S."/>
            <person name="Jogler M."/>
            <person name="Boedeker C."/>
            <person name="Pinto D."/>
            <person name="Vollmers J."/>
            <person name="Rivas-Marin E."/>
            <person name="Kohn T."/>
            <person name="Peeters S.H."/>
            <person name="Heuer A."/>
            <person name="Rast P."/>
            <person name="Oberbeckmann S."/>
            <person name="Bunk B."/>
            <person name="Jeske O."/>
            <person name="Meyerdierks A."/>
            <person name="Storesund J.E."/>
            <person name="Kallscheuer N."/>
            <person name="Luecker S."/>
            <person name="Lage O.M."/>
            <person name="Pohl T."/>
            <person name="Merkel B.J."/>
            <person name="Hornburger P."/>
            <person name="Mueller R.-W."/>
            <person name="Bruemmer F."/>
            <person name="Labrenz M."/>
            <person name="Spormann A.M."/>
            <person name="Op den Camp H."/>
            <person name="Overmann J."/>
            <person name="Amann R."/>
            <person name="Jetten M.S.M."/>
            <person name="Mascher T."/>
            <person name="Medema M.H."/>
            <person name="Devos D.P."/>
            <person name="Kaster A.-K."/>
            <person name="Ovreas L."/>
            <person name="Rohde M."/>
            <person name="Galperin M.Y."/>
            <person name="Jogler C."/>
        </authorList>
    </citation>
    <scope>NUCLEOTIDE SEQUENCE [LARGE SCALE GENOMIC DNA]</scope>
    <source>
        <strain evidence="3 4">Enr13</strain>
    </source>
</reference>
<name>A0A518HQ00_9BACT</name>
<dbReference type="PROSITE" id="PS51371">
    <property type="entry name" value="CBS"/>
    <property type="match status" value="1"/>
</dbReference>
<evidence type="ECO:0000259" key="2">
    <source>
        <dbReference type="PROSITE" id="PS51371"/>
    </source>
</evidence>
<dbReference type="EMBL" id="CP037423">
    <property type="protein sequence ID" value="QDV42867.1"/>
    <property type="molecule type" value="Genomic_DNA"/>
</dbReference>
<evidence type="ECO:0000313" key="3">
    <source>
        <dbReference type="EMBL" id="QDV42867.1"/>
    </source>
</evidence>
<dbReference type="Gene3D" id="3.10.580.10">
    <property type="entry name" value="CBS-domain"/>
    <property type="match status" value="1"/>
</dbReference>
<dbReference type="OrthoDB" id="265054at2"/>